<keyword evidence="2" id="KW-1185">Reference proteome</keyword>
<dbReference type="eggNOG" id="ENOG5033N3S">
    <property type="taxonomic scope" value="Bacteria"/>
</dbReference>
<comment type="caution">
    <text evidence="1">The sequence shown here is derived from an EMBL/GenBank/DDBJ whole genome shotgun (WGS) entry which is preliminary data.</text>
</comment>
<dbReference type="EMBL" id="AMGO01000001">
    <property type="protein sequence ID" value="EKE45833.1"/>
    <property type="molecule type" value="Genomic_DNA"/>
</dbReference>
<dbReference type="AlphaFoldDB" id="K2HEE4"/>
<reference evidence="1 2" key="1">
    <citation type="journal article" date="2012" name="J. Bacteriol.">
        <title>Draft Genome Sequence of Oceaniovalibus guishaninsula JLT2003T.</title>
        <authorList>
            <person name="Tang K."/>
            <person name="Liu K."/>
            <person name="Jiao N."/>
        </authorList>
    </citation>
    <scope>NUCLEOTIDE SEQUENCE [LARGE SCALE GENOMIC DNA]</scope>
    <source>
        <strain evidence="1 2">JLT2003</strain>
    </source>
</reference>
<sequence length="98" mass="10727">MPRLSFILLVPLVLGCTPFPELDLPPTAATERSAYPRLIPLTEILDSTARPPRLSPNEPASLLSRVNALRARAAAMRSRALTEADRERIRAAVARLEG</sequence>
<name>K2HEE4_9RHOB</name>
<dbReference type="PROSITE" id="PS51257">
    <property type="entry name" value="PROKAR_LIPOPROTEIN"/>
    <property type="match status" value="1"/>
</dbReference>
<protein>
    <recommendedName>
        <fullName evidence="3">Lipoprotein</fullName>
    </recommendedName>
</protein>
<evidence type="ECO:0008006" key="3">
    <source>
        <dbReference type="Google" id="ProtNLM"/>
    </source>
</evidence>
<organism evidence="1 2">
    <name type="scientific">Oceaniovalibus guishaninsula JLT2003</name>
    <dbReference type="NCBI Taxonomy" id="1231392"/>
    <lineage>
        <taxon>Bacteria</taxon>
        <taxon>Pseudomonadati</taxon>
        <taxon>Pseudomonadota</taxon>
        <taxon>Alphaproteobacteria</taxon>
        <taxon>Rhodobacterales</taxon>
        <taxon>Roseobacteraceae</taxon>
        <taxon>Oceaniovalibus</taxon>
    </lineage>
</organism>
<dbReference type="STRING" id="1231392.OCGS_0059"/>
<dbReference type="RefSeq" id="WP_007425212.1">
    <property type="nucleotide sequence ID" value="NZ_AMGO01000001.1"/>
</dbReference>
<evidence type="ECO:0000313" key="2">
    <source>
        <dbReference type="Proteomes" id="UP000006765"/>
    </source>
</evidence>
<evidence type="ECO:0000313" key="1">
    <source>
        <dbReference type="EMBL" id="EKE45833.1"/>
    </source>
</evidence>
<dbReference type="OrthoDB" id="7872359at2"/>
<gene>
    <name evidence="1" type="ORF">OCGS_0059</name>
</gene>
<accession>K2HEE4</accession>
<dbReference type="Proteomes" id="UP000006765">
    <property type="component" value="Unassembled WGS sequence"/>
</dbReference>
<proteinExistence type="predicted"/>